<evidence type="ECO:0000256" key="7">
    <source>
        <dbReference type="ARBA" id="ARBA00023054"/>
    </source>
</evidence>
<evidence type="ECO:0000313" key="16">
    <source>
        <dbReference type="RefSeq" id="XP_026734636.1"/>
    </source>
</evidence>
<dbReference type="InParanoid" id="A0A7E5W2V8"/>
<evidence type="ECO:0000256" key="3">
    <source>
        <dbReference type="ARBA" id="ARBA00022723"/>
    </source>
</evidence>
<evidence type="ECO:0000256" key="13">
    <source>
        <dbReference type="SAM" id="MobiDB-lite"/>
    </source>
</evidence>
<keyword evidence="9" id="KW-0804">Transcription</keyword>
<dbReference type="RefSeq" id="XP_026734636.1">
    <property type="nucleotide sequence ID" value="XM_026878835.1"/>
</dbReference>
<keyword evidence="8 12" id="KW-0238">DNA-binding</keyword>
<comment type="similarity">
    <text evidence="2">Belongs to the THAP1 family.</text>
</comment>
<evidence type="ECO:0000313" key="15">
    <source>
        <dbReference type="Proteomes" id="UP000322000"/>
    </source>
</evidence>
<proteinExistence type="inferred from homology"/>
<keyword evidence="5" id="KW-0862">Zinc</keyword>
<keyword evidence="7" id="KW-0175">Coiled coil</keyword>
<evidence type="ECO:0000256" key="4">
    <source>
        <dbReference type="ARBA" id="ARBA00022771"/>
    </source>
</evidence>
<dbReference type="SUPFAM" id="SSF57716">
    <property type="entry name" value="Glucocorticoid receptor-like (DNA-binding domain)"/>
    <property type="match status" value="1"/>
</dbReference>
<evidence type="ECO:0000256" key="5">
    <source>
        <dbReference type="ARBA" id="ARBA00022833"/>
    </source>
</evidence>
<keyword evidence="4 12" id="KW-0863">Zinc-finger</keyword>
<dbReference type="PROSITE" id="PS50950">
    <property type="entry name" value="ZF_THAP"/>
    <property type="match status" value="1"/>
</dbReference>
<sequence length="323" mass="37477">MSEQDNFIIVQYGVVSFGSARHSEHECRLPNGNDQLTARRLRRFTKCTFKNIKMVQCAIKGCSSRSDVHTALDHQFTFHRLPKFRKHDTELTPFIKSGITDSTRICSKHFTDKNFYHTSTGKRRLKRDAIPDIHLDLNEGRPAPPKLLKRKSVPNPNMTTDTMVSEPSIVRSDSTFQSTFQIYTQKRTKFASDQNSNEESVEGELNNEDMAYDEDLANEQTERESEFRFEDVEEELDNEEMNETNADIGMDDESIHFNDTVSEMEQIHEETPLERELKEEVKKLKLLCNKRLQVIKSLRLQNTLLAKKVASLEESLRPDNEEL</sequence>
<dbReference type="Pfam" id="PF05485">
    <property type="entry name" value="THAP"/>
    <property type="match status" value="1"/>
</dbReference>
<dbReference type="PANTHER" id="PTHR46600">
    <property type="entry name" value="THAP DOMAIN-CONTAINING"/>
    <property type="match status" value="1"/>
</dbReference>
<keyword evidence="10" id="KW-0539">Nucleus</keyword>
<evidence type="ECO:0000256" key="12">
    <source>
        <dbReference type="PROSITE-ProRule" id="PRU00309"/>
    </source>
</evidence>
<keyword evidence="6" id="KW-0805">Transcription regulation</keyword>
<evidence type="ECO:0000256" key="10">
    <source>
        <dbReference type="ARBA" id="ARBA00023242"/>
    </source>
</evidence>
<dbReference type="GeneID" id="113498714"/>
<organism evidence="15 16">
    <name type="scientific">Trichoplusia ni</name>
    <name type="common">Cabbage looper</name>
    <dbReference type="NCBI Taxonomy" id="7111"/>
    <lineage>
        <taxon>Eukaryota</taxon>
        <taxon>Metazoa</taxon>
        <taxon>Ecdysozoa</taxon>
        <taxon>Arthropoda</taxon>
        <taxon>Hexapoda</taxon>
        <taxon>Insecta</taxon>
        <taxon>Pterygota</taxon>
        <taxon>Neoptera</taxon>
        <taxon>Endopterygota</taxon>
        <taxon>Lepidoptera</taxon>
        <taxon>Glossata</taxon>
        <taxon>Ditrysia</taxon>
        <taxon>Noctuoidea</taxon>
        <taxon>Noctuidae</taxon>
        <taxon>Plusiinae</taxon>
        <taxon>Trichoplusia</taxon>
    </lineage>
</organism>
<dbReference type="KEGG" id="tnl:113498714"/>
<feature type="compositionally biased region" description="Polar residues" evidence="13">
    <location>
        <begin position="154"/>
        <end position="163"/>
    </location>
</feature>
<dbReference type="InterPro" id="IPR038441">
    <property type="entry name" value="THAP_Znf_sf"/>
</dbReference>
<comment type="subcellular location">
    <subcellularLocation>
        <location evidence="1">Nucleus</location>
        <location evidence="1">Nucleoplasm</location>
    </subcellularLocation>
</comment>
<keyword evidence="15" id="KW-1185">Reference proteome</keyword>
<dbReference type="SMART" id="SM00980">
    <property type="entry name" value="THAP"/>
    <property type="match status" value="1"/>
</dbReference>
<evidence type="ECO:0000256" key="8">
    <source>
        <dbReference type="ARBA" id="ARBA00023125"/>
    </source>
</evidence>
<feature type="compositionally biased region" description="Acidic residues" evidence="13">
    <location>
        <begin position="231"/>
        <end position="240"/>
    </location>
</feature>
<dbReference type="GO" id="GO:0043565">
    <property type="term" value="F:sequence-specific DNA binding"/>
    <property type="evidence" value="ECO:0007669"/>
    <property type="project" value="InterPro"/>
</dbReference>
<dbReference type="Proteomes" id="UP000322000">
    <property type="component" value="Chromosome 11"/>
</dbReference>
<evidence type="ECO:0000256" key="11">
    <source>
        <dbReference type="ARBA" id="ARBA00023306"/>
    </source>
</evidence>
<feature type="region of interest" description="Disordered" evidence="13">
    <location>
        <begin position="138"/>
        <end position="163"/>
    </location>
</feature>
<keyword evidence="3" id="KW-0479">Metal-binding</keyword>
<evidence type="ECO:0000256" key="6">
    <source>
        <dbReference type="ARBA" id="ARBA00023015"/>
    </source>
</evidence>
<dbReference type="OrthoDB" id="7312725at2759"/>
<keyword evidence="11" id="KW-0131">Cell cycle</keyword>
<feature type="domain" description="THAP-type" evidence="14">
    <location>
        <begin position="52"/>
        <end position="134"/>
    </location>
</feature>
<gene>
    <name evidence="16" type="primary">LOC113498714</name>
</gene>
<dbReference type="Gene3D" id="6.20.210.20">
    <property type="entry name" value="THAP domain"/>
    <property type="match status" value="1"/>
</dbReference>
<protein>
    <submittedName>
        <fullName evidence="16">Uncharacterized protein LOC113498714</fullName>
    </submittedName>
</protein>
<dbReference type="InterPro" id="IPR006612">
    <property type="entry name" value="THAP_Znf"/>
</dbReference>
<accession>A0A7E5W2V8</accession>
<evidence type="ECO:0000259" key="14">
    <source>
        <dbReference type="PROSITE" id="PS50950"/>
    </source>
</evidence>
<evidence type="ECO:0000256" key="1">
    <source>
        <dbReference type="ARBA" id="ARBA00004642"/>
    </source>
</evidence>
<name>A0A7E5W2V8_TRINI</name>
<dbReference type="PANTHER" id="PTHR46600:SF1">
    <property type="entry name" value="THAP DOMAIN-CONTAINING PROTEIN 1"/>
    <property type="match status" value="1"/>
</dbReference>
<dbReference type="AlphaFoldDB" id="A0A7E5W2V8"/>
<feature type="region of interest" description="Disordered" evidence="13">
    <location>
        <begin position="220"/>
        <end position="240"/>
    </location>
</feature>
<evidence type="ECO:0000256" key="2">
    <source>
        <dbReference type="ARBA" id="ARBA00006177"/>
    </source>
</evidence>
<feature type="compositionally biased region" description="Basic and acidic residues" evidence="13">
    <location>
        <begin position="220"/>
        <end position="230"/>
    </location>
</feature>
<evidence type="ECO:0000256" key="9">
    <source>
        <dbReference type="ARBA" id="ARBA00023163"/>
    </source>
</evidence>
<dbReference type="InterPro" id="IPR026516">
    <property type="entry name" value="THAP1/10"/>
</dbReference>
<dbReference type="GO" id="GO:0005654">
    <property type="term" value="C:nucleoplasm"/>
    <property type="evidence" value="ECO:0007669"/>
    <property type="project" value="UniProtKB-SubCell"/>
</dbReference>
<dbReference type="GO" id="GO:0008270">
    <property type="term" value="F:zinc ion binding"/>
    <property type="evidence" value="ECO:0007669"/>
    <property type="project" value="UniProtKB-KW"/>
</dbReference>
<reference evidence="16" key="1">
    <citation type="submission" date="2025-08" db="UniProtKB">
        <authorList>
            <consortium name="RefSeq"/>
        </authorList>
    </citation>
    <scope>IDENTIFICATION</scope>
</reference>